<accession>A0A3S5FBT6</accession>
<protein>
    <submittedName>
        <fullName evidence="1">Uncharacterized protein</fullName>
    </submittedName>
</protein>
<evidence type="ECO:0000313" key="1">
    <source>
        <dbReference type="EMBL" id="VEL08213.1"/>
    </source>
</evidence>
<dbReference type="Proteomes" id="UP000784294">
    <property type="component" value="Unassembled WGS sequence"/>
</dbReference>
<dbReference type="AlphaFoldDB" id="A0A3S5FBT6"/>
<sequence length="87" mass="10050">MLSGRVLLQLSNEVAVWLVMFSFLDYKHGVHSPGHQGSGKSPTSWLDQQQLSLYNFFSLLACLYFSRIGTYIKDHKNFPPLNLWWST</sequence>
<reference evidence="1" key="1">
    <citation type="submission" date="2018-11" db="EMBL/GenBank/DDBJ databases">
        <authorList>
            <consortium name="Pathogen Informatics"/>
        </authorList>
    </citation>
    <scope>NUCLEOTIDE SEQUENCE</scope>
</reference>
<proteinExistence type="predicted"/>
<keyword evidence="2" id="KW-1185">Reference proteome</keyword>
<organism evidence="1 2">
    <name type="scientific">Protopolystoma xenopodis</name>
    <dbReference type="NCBI Taxonomy" id="117903"/>
    <lineage>
        <taxon>Eukaryota</taxon>
        <taxon>Metazoa</taxon>
        <taxon>Spiralia</taxon>
        <taxon>Lophotrochozoa</taxon>
        <taxon>Platyhelminthes</taxon>
        <taxon>Monogenea</taxon>
        <taxon>Polyopisthocotylea</taxon>
        <taxon>Polystomatidea</taxon>
        <taxon>Polystomatidae</taxon>
        <taxon>Protopolystoma</taxon>
    </lineage>
</organism>
<name>A0A3S5FBT6_9PLAT</name>
<gene>
    <name evidence="1" type="ORF">PXEA_LOCUS1653</name>
</gene>
<dbReference type="EMBL" id="CAAALY010003420">
    <property type="protein sequence ID" value="VEL08213.1"/>
    <property type="molecule type" value="Genomic_DNA"/>
</dbReference>
<evidence type="ECO:0000313" key="2">
    <source>
        <dbReference type="Proteomes" id="UP000784294"/>
    </source>
</evidence>
<comment type="caution">
    <text evidence="1">The sequence shown here is derived from an EMBL/GenBank/DDBJ whole genome shotgun (WGS) entry which is preliminary data.</text>
</comment>